<dbReference type="EMBL" id="QZAO01000058">
    <property type="protein sequence ID" value="THW76679.1"/>
    <property type="molecule type" value="Genomic_DNA"/>
</dbReference>
<keyword evidence="1 2" id="KW-0597">Phosphoprotein</keyword>
<proteinExistence type="predicted"/>
<dbReference type="Gene3D" id="3.40.50.2300">
    <property type="match status" value="1"/>
</dbReference>
<dbReference type="PANTHER" id="PTHR43719">
    <property type="entry name" value="TWO-COMPONENT HISTIDINE KINASE"/>
    <property type="match status" value="1"/>
</dbReference>
<dbReference type="InterPro" id="IPR050956">
    <property type="entry name" value="2C_system_His_kinase"/>
</dbReference>
<dbReference type="InterPro" id="IPR005467">
    <property type="entry name" value="His_kinase_dom"/>
</dbReference>
<dbReference type="Gene3D" id="3.30.565.10">
    <property type="entry name" value="Histidine kinase-like ATPase, C-terminal domain"/>
    <property type="match status" value="1"/>
</dbReference>
<evidence type="ECO:0000259" key="3">
    <source>
        <dbReference type="PROSITE" id="PS50109"/>
    </source>
</evidence>
<dbReference type="Pfam" id="PF00072">
    <property type="entry name" value="Response_reg"/>
    <property type="match status" value="1"/>
</dbReference>
<dbReference type="Pfam" id="PF02518">
    <property type="entry name" value="HATPase_c"/>
    <property type="match status" value="1"/>
</dbReference>
<dbReference type="Gene3D" id="1.10.287.130">
    <property type="match status" value="1"/>
</dbReference>
<dbReference type="SUPFAM" id="SSF55874">
    <property type="entry name" value="ATPase domain of HSP90 chaperone/DNA topoisomerase II/histidine kinase"/>
    <property type="match status" value="1"/>
</dbReference>
<dbReference type="InterPro" id="IPR036097">
    <property type="entry name" value="HisK_dim/P_sf"/>
</dbReference>
<evidence type="ECO:0000256" key="1">
    <source>
        <dbReference type="ARBA" id="ARBA00022553"/>
    </source>
</evidence>
<evidence type="ECO:0000259" key="4">
    <source>
        <dbReference type="PROSITE" id="PS50110"/>
    </source>
</evidence>
<reference evidence="5 6" key="1">
    <citation type="submission" date="2018-10" db="EMBL/GenBank/DDBJ databases">
        <title>Fifty Aureobasidium pullulans genomes reveal a recombining polyextremotolerant generalist.</title>
        <authorList>
            <person name="Gostincar C."/>
            <person name="Turk M."/>
            <person name="Zajc J."/>
            <person name="Gunde-Cimerman N."/>
        </authorList>
    </citation>
    <scope>NUCLEOTIDE SEQUENCE [LARGE SCALE GENOMIC DNA]</scope>
    <source>
        <strain evidence="5 6">EXF-10659</strain>
    </source>
</reference>
<feature type="domain" description="Response regulatory" evidence="4">
    <location>
        <begin position="739"/>
        <end position="872"/>
    </location>
</feature>
<dbReference type="CDD" id="cd17546">
    <property type="entry name" value="REC_hyHK_CKI1_RcsC-like"/>
    <property type="match status" value="1"/>
</dbReference>
<gene>
    <name evidence="5" type="ORF">D6D19_02930</name>
</gene>
<dbReference type="PRINTS" id="PR00344">
    <property type="entry name" value="BCTRLSENSOR"/>
</dbReference>
<feature type="modified residue" description="4-aspartylphosphate" evidence="2">
    <location>
        <position position="801"/>
    </location>
</feature>
<dbReference type="AlphaFoldDB" id="A0A4S9ABS0"/>
<dbReference type="PANTHER" id="PTHR43719:SF60">
    <property type="entry name" value="HISTIDINE KINASE G2"/>
    <property type="match status" value="1"/>
</dbReference>
<dbReference type="PROSITE" id="PS50109">
    <property type="entry name" value="HIS_KIN"/>
    <property type="match status" value="1"/>
</dbReference>
<dbReference type="InterPro" id="IPR036890">
    <property type="entry name" value="HATPase_C_sf"/>
</dbReference>
<comment type="caution">
    <text evidence="5">The sequence shown here is derived from an EMBL/GenBank/DDBJ whole genome shotgun (WGS) entry which is preliminary data.</text>
</comment>
<dbReference type="InterPro" id="IPR004358">
    <property type="entry name" value="Sig_transdc_His_kin-like_C"/>
</dbReference>
<protein>
    <recommendedName>
        <fullName evidence="7">Histidine kinase HHK15p</fullName>
    </recommendedName>
</protein>
<dbReference type="GO" id="GO:0000155">
    <property type="term" value="F:phosphorelay sensor kinase activity"/>
    <property type="evidence" value="ECO:0007669"/>
    <property type="project" value="InterPro"/>
</dbReference>
<evidence type="ECO:0000313" key="6">
    <source>
        <dbReference type="Proteomes" id="UP000308802"/>
    </source>
</evidence>
<organism evidence="5 6">
    <name type="scientific">Aureobasidium pullulans</name>
    <name type="common">Black yeast</name>
    <name type="synonym">Pullularia pullulans</name>
    <dbReference type="NCBI Taxonomy" id="5580"/>
    <lineage>
        <taxon>Eukaryota</taxon>
        <taxon>Fungi</taxon>
        <taxon>Dikarya</taxon>
        <taxon>Ascomycota</taxon>
        <taxon>Pezizomycotina</taxon>
        <taxon>Dothideomycetes</taxon>
        <taxon>Dothideomycetidae</taxon>
        <taxon>Dothideales</taxon>
        <taxon>Saccotheciaceae</taxon>
        <taxon>Aureobasidium</taxon>
    </lineage>
</organism>
<accession>A0A4S9ABS0</accession>
<evidence type="ECO:0000313" key="5">
    <source>
        <dbReference type="EMBL" id="THW76679.1"/>
    </source>
</evidence>
<dbReference type="InterPro" id="IPR003661">
    <property type="entry name" value="HisK_dim/P_dom"/>
</dbReference>
<dbReference type="PROSITE" id="PS50110">
    <property type="entry name" value="RESPONSE_REGULATORY"/>
    <property type="match status" value="1"/>
</dbReference>
<name>A0A4S9ABS0_AURPU</name>
<dbReference type="SMART" id="SM00388">
    <property type="entry name" value="HisKA"/>
    <property type="match status" value="1"/>
</dbReference>
<dbReference type="SMART" id="SM00387">
    <property type="entry name" value="HATPase_c"/>
    <property type="match status" value="1"/>
</dbReference>
<evidence type="ECO:0008006" key="7">
    <source>
        <dbReference type="Google" id="ProtNLM"/>
    </source>
</evidence>
<feature type="domain" description="Histidine kinase" evidence="3">
    <location>
        <begin position="436"/>
        <end position="713"/>
    </location>
</feature>
<dbReference type="SMART" id="SM00448">
    <property type="entry name" value="REC"/>
    <property type="match status" value="1"/>
</dbReference>
<dbReference type="InterPro" id="IPR003594">
    <property type="entry name" value="HATPase_dom"/>
</dbReference>
<dbReference type="Proteomes" id="UP000308802">
    <property type="component" value="Unassembled WGS sequence"/>
</dbReference>
<dbReference type="Pfam" id="PF00512">
    <property type="entry name" value="HisKA"/>
    <property type="match status" value="1"/>
</dbReference>
<dbReference type="InterPro" id="IPR011006">
    <property type="entry name" value="CheY-like_superfamily"/>
</dbReference>
<dbReference type="SUPFAM" id="SSF47384">
    <property type="entry name" value="Homodimeric domain of signal transducing histidine kinase"/>
    <property type="match status" value="1"/>
</dbReference>
<dbReference type="SUPFAM" id="SSF52172">
    <property type="entry name" value="CheY-like"/>
    <property type="match status" value="1"/>
</dbReference>
<dbReference type="InterPro" id="IPR001789">
    <property type="entry name" value="Sig_transdc_resp-reg_receiver"/>
</dbReference>
<dbReference type="CDD" id="cd00082">
    <property type="entry name" value="HisKA"/>
    <property type="match status" value="1"/>
</dbReference>
<sequence>MEPCRQQTLCAGKRYTKCVSRNMNSPVERSTDDLRQPEHAFLTTPSGDELIDADLRYLRELPWSESSIGPISTWSRELLVLINLAMLSPQPQLFLLGPDSIIIYNTAYGRLLYDHHPLYLGRPIGMNEALISNAPAISRIVDRATTRAKPANENHVTFFFKNEDRLQETFLSATMVKLPEPLQGYHATTYDTTATAVQLRRKESLKAIMDTCASANDMTNFWNTMLQGISNEDGDISFALLYRAEVHTVYAAEADCQRHVVDGQNFTLHGKVGSEESAQPQQISLLSNEPYIRCMRESIRTGTPVLLSVKNGTLPKDWCKEARQRCYGDDALEAVIIPSIDAYGSEVHALLVMGISPRRPYDEDYSNWIHSVHQFFANSVMTIKLAEARAFDNNVKRVAAARAEQILAQQREAKLQAFSLNEAIEAKRQQENFIDVTSHEIRNPLGAVILSADSISVSLSQIQELVKQSVSAKLAIDPNSLTRLLEDITESVETITSCSLHQKRITDDILSLSKLDSNLIEICPSSIKLGSFMDNIVETFRVETGRANIAFGAKQDASIKFHDVDWIQADSGRIMQVMTNLLSNAIKFTATVDGAKSITVRVGASETKDVPIFNDLIMTKPLIYPNEKTNLFQGDIYLWFEVSDTGCGMSATERSKMFQRFSQASPKTYNKYGGSGLGLFISQKLVNLQGGNIGFNSETDQGTTFAFSICALRDKAPDVLTTRSTILPFKRASASDSLSMLLVEDNHVNQVVLAKQLRRAGYTVFTADDGQEAFDFLKSSRHWKGHGKSSDLPRVDFICMDIEMPIIDGMTCTKMIRKAQQDGDITNHIPIIAVTANARSEQLQAAIDVGMDDGISKPFRIDDLEKIIEKVVV</sequence>
<evidence type="ECO:0000256" key="2">
    <source>
        <dbReference type="PROSITE-ProRule" id="PRU00169"/>
    </source>
</evidence>